<comment type="function">
    <text evidence="11">Component of the MICOS complex, a large protein complex of the mitochondrial inner membrane that plays crucial roles in the maintenance of crista junctions, inner membrane architecture, and formation of contact sites to the outer membrane. Plays a role in keeping cristae membranes connected to the inner boundary membrane. Also promotes protein import via the mitochondrial intermembrane space assembly (MIA) pathway.</text>
</comment>
<evidence type="ECO:0000256" key="10">
    <source>
        <dbReference type="ARBA" id="ARBA00023136"/>
    </source>
</evidence>
<dbReference type="RefSeq" id="XP_062876369.1">
    <property type="nucleotide sequence ID" value="XM_063020299.1"/>
</dbReference>
<protein>
    <recommendedName>
        <fullName evidence="3 12">MICOS complex subunit MIC60</fullName>
    </recommendedName>
    <alternativeName>
        <fullName evidence="12">Mitofilin</fullName>
    </alternativeName>
</protein>
<feature type="coiled-coil region" evidence="13">
    <location>
        <begin position="169"/>
        <end position="196"/>
    </location>
</feature>
<comment type="subcellular location">
    <subcellularLocation>
        <location evidence="1 12">Mitochondrion inner membrane</location>
        <topology evidence="1 12">Single-pass membrane protein</topology>
    </subcellularLocation>
</comment>
<keyword evidence="4 12" id="KW-0812">Transmembrane</keyword>
<dbReference type="Proteomes" id="UP001338582">
    <property type="component" value="Chromosome 1"/>
</dbReference>
<keyword evidence="7 12" id="KW-1133">Transmembrane helix</keyword>
<keyword evidence="10 12" id="KW-0472">Membrane</keyword>
<keyword evidence="8 13" id="KW-0175">Coiled coil</keyword>
<comment type="subunit">
    <text evidence="12">Component of the mitochondrial contact site and cristae organizing system (MICOS) complex.</text>
</comment>
<evidence type="ECO:0000313" key="16">
    <source>
        <dbReference type="Proteomes" id="UP001338582"/>
    </source>
</evidence>
<dbReference type="Pfam" id="PF09731">
    <property type="entry name" value="Mitofilin"/>
    <property type="match status" value="1"/>
</dbReference>
<feature type="compositionally biased region" description="Polar residues" evidence="14">
    <location>
        <begin position="32"/>
        <end position="45"/>
    </location>
</feature>
<evidence type="ECO:0000256" key="12">
    <source>
        <dbReference type="RuleBase" id="RU363000"/>
    </source>
</evidence>
<evidence type="ECO:0000256" key="1">
    <source>
        <dbReference type="ARBA" id="ARBA00004434"/>
    </source>
</evidence>
<evidence type="ECO:0000256" key="3">
    <source>
        <dbReference type="ARBA" id="ARBA00018116"/>
    </source>
</evidence>
<comment type="similarity">
    <text evidence="2 12">Belongs to the MICOS complex subunit Mic60 family.</text>
</comment>
<evidence type="ECO:0000256" key="6">
    <source>
        <dbReference type="ARBA" id="ARBA00022946"/>
    </source>
</evidence>
<feature type="coiled-coil region" evidence="13">
    <location>
        <begin position="386"/>
        <end position="413"/>
    </location>
</feature>
<accession>A0AAX4H8G4</accession>
<evidence type="ECO:0000256" key="8">
    <source>
        <dbReference type="ARBA" id="ARBA00023054"/>
    </source>
</evidence>
<evidence type="ECO:0000313" key="15">
    <source>
        <dbReference type="EMBL" id="WPK23985.1"/>
    </source>
</evidence>
<evidence type="ECO:0000256" key="14">
    <source>
        <dbReference type="SAM" id="MobiDB-lite"/>
    </source>
</evidence>
<dbReference type="InterPro" id="IPR019133">
    <property type="entry name" value="MIC60"/>
</dbReference>
<keyword evidence="6" id="KW-0809">Transit peptide</keyword>
<evidence type="ECO:0000256" key="7">
    <source>
        <dbReference type="ARBA" id="ARBA00022989"/>
    </source>
</evidence>
<reference evidence="15 16" key="1">
    <citation type="submission" date="2023-10" db="EMBL/GenBank/DDBJ databases">
        <title>Draft Genome Sequence of Candida saopaulonensis from a very Premature Infant with Sepsis.</title>
        <authorList>
            <person name="Ning Y."/>
            <person name="Dai R."/>
            <person name="Xiao M."/>
            <person name="Xu Y."/>
            <person name="Yan Q."/>
            <person name="Zhang L."/>
        </authorList>
    </citation>
    <scope>NUCLEOTIDE SEQUENCE [LARGE SCALE GENOMIC DNA]</scope>
    <source>
        <strain evidence="15 16">19XY460</strain>
    </source>
</reference>
<evidence type="ECO:0000256" key="2">
    <source>
        <dbReference type="ARBA" id="ARBA00010877"/>
    </source>
</evidence>
<feature type="coiled-coil region" evidence="13">
    <location>
        <begin position="319"/>
        <end position="361"/>
    </location>
</feature>
<dbReference type="PANTHER" id="PTHR15415">
    <property type="entry name" value="MITOFILIN"/>
    <property type="match status" value="1"/>
</dbReference>
<evidence type="ECO:0000256" key="11">
    <source>
        <dbReference type="ARBA" id="ARBA00025571"/>
    </source>
</evidence>
<sequence>MLQAASRQQARVSFVRTTRALHASYRNCNELKTSPGSPVTSQQVKASIPKTTSATTSAQSPTVLGKTVPPVPGAKASKPTIPVVEKVVENNEHEAKAKKPFSLFGFLFKTILASAVLYGGTMYAATKSETVMDFVIDKQLPYYEELINLIENGSVDDLQKNWSAMTSSVGTTKDKIEKLTNELEKKGEDLIEKTKQKVSQTKSAITHALPAEQLQKPVEFEAVHEKIEKLPLVSVDKEVAGFVDDSVKKTIDSFNELIKMIDASNLGNEKHSIVKRINDNVSLLSAKLDALNRSFNKELETKLKSSETKLLANYTQKELDLTQNMLDQYKVEKTQLEKVFKDRLQKEVEATRNAITQAAVNSTSMVRVEQTKRFEAMIKERIDQERDGRLKNLEALNSRVEELEALALTMESQVKASASKTLVQQSLANLKSLLYHVSADTPPQSFNSYLDKLEVAAQDTNDQLLQLATSQLKELLTNESNQSILTTPQLLSAWEQLAPELRSASLLPPNAGLLGHVASYFFSKLLMPVKGVKPNGKDIESVIGRVELSLARGELDVAVEEVANLKGWTRRLADDWVQEGRKRLEAEFLVEVVEADAKIL</sequence>
<keyword evidence="5 12" id="KW-0999">Mitochondrion inner membrane</keyword>
<keyword evidence="9 12" id="KW-0496">Mitochondrion</keyword>
<evidence type="ECO:0000256" key="5">
    <source>
        <dbReference type="ARBA" id="ARBA00022792"/>
    </source>
</evidence>
<proteinExistence type="inferred from homology"/>
<keyword evidence="16" id="KW-1185">Reference proteome</keyword>
<dbReference type="KEGG" id="asau:88172303"/>
<name>A0AAX4H8G4_9ASCO</name>
<feature type="region of interest" description="Disordered" evidence="14">
    <location>
        <begin position="32"/>
        <end position="76"/>
    </location>
</feature>
<dbReference type="PANTHER" id="PTHR15415:SF7">
    <property type="entry name" value="MICOS COMPLEX SUBUNIT MIC60"/>
    <property type="match status" value="1"/>
</dbReference>
<organism evidence="15 16">
    <name type="scientific">Australozyma saopauloensis</name>
    <dbReference type="NCBI Taxonomy" id="291208"/>
    <lineage>
        <taxon>Eukaryota</taxon>
        <taxon>Fungi</taxon>
        <taxon>Dikarya</taxon>
        <taxon>Ascomycota</taxon>
        <taxon>Saccharomycotina</taxon>
        <taxon>Pichiomycetes</taxon>
        <taxon>Metschnikowiaceae</taxon>
        <taxon>Australozyma</taxon>
    </lineage>
</organism>
<dbReference type="AlphaFoldDB" id="A0AAX4H8G4"/>
<dbReference type="GO" id="GO:0042407">
    <property type="term" value="P:cristae formation"/>
    <property type="evidence" value="ECO:0007669"/>
    <property type="project" value="TreeGrafter"/>
</dbReference>
<evidence type="ECO:0000256" key="13">
    <source>
        <dbReference type="SAM" id="Coils"/>
    </source>
</evidence>
<feature type="transmembrane region" description="Helical" evidence="12">
    <location>
        <begin position="106"/>
        <end position="125"/>
    </location>
</feature>
<dbReference type="GeneID" id="88172303"/>
<dbReference type="GO" id="GO:0061617">
    <property type="term" value="C:MICOS complex"/>
    <property type="evidence" value="ECO:0007669"/>
    <property type="project" value="TreeGrafter"/>
</dbReference>
<gene>
    <name evidence="15" type="ORF">PUMCH_001237</name>
</gene>
<evidence type="ECO:0000256" key="4">
    <source>
        <dbReference type="ARBA" id="ARBA00022692"/>
    </source>
</evidence>
<evidence type="ECO:0000256" key="9">
    <source>
        <dbReference type="ARBA" id="ARBA00023128"/>
    </source>
</evidence>
<dbReference type="EMBL" id="CP138894">
    <property type="protein sequence ID" value="WPK23985.1"/>
    <property type="molecule type" value="Genomic_DNA"/>
</dbReference>